<dbReference type="InterPro" id="IPR001173">
    <property type="entry name" value="Glyco_trans_2-like"/>
</dbReference>
<protein>
    <submittedName>
        <fullName evidence="3">Glycosyltransferase</fullName>
    </submittedName>
</protein>
<sequence>MERGGIRLLPLSKEDVVMHADVKSQSPAEKAVNERASDGGIYCSVVSPMFNEESNIAATVDTIDTVMAGVGIAWELILVNDGSTDKTQQIAEQIARERSHVKLLSYRPNRGRGKALRTGFAAARGRYIITIESDLSWDASLMPQMLRVLEEGAADMVLASSYAEGGRAVGVAPIRLMISRMGNFILSFVIPGGFKMVTQMFRAYRREVIDSLELESDGKQIHLEILSKALALGYRVKEIPAVLRSRGSGKSKFKFGKTAASHLAFSYFEKPLFLLGLIGLVFLAGALVIGLYLLAEFSRGSLNPDRPLMTLLIILIIGGLQFVSLGLIGTQIAQLRKEIYRVQMENRRLERKITDGTL</sequence>
<keyword evidence="3" id="KW-0808">Transferase</keyword>
<keyword evidence="1" id="KW-0812">Transmembrane</keyword>
<dbReference type="PANTHER" id="PTHR48090">
    <property type="entry name" value="UNDECAPRENYL-PHOSPHATE 4-DEOXY-4-FORMAMIDO-L-ARABINOSE TRANSFERASE-RELATED"/>
    <property type="match status" value="1"/>
</dbReference>
<dbReference type="InterPro" id="IPR029044">
    <property type="entry name" value="Nucleotide-diphossugar_trans"/>
</dbReference>
<evidence type="ECO:0000256" key="1">
    <source>
        <dbReference type="SAM" id="Phobius"/>
    </source>
</evidence>
<dbReference type="InterPro" id="IPR050256">
    <property type="entry name" value="Glycosyltransferase_2"/>
</dbReference>
<gene>
    <name evidence="3" type="ORF">C4520_20050</name>
</gene>
<dbReference type="PANTHER" id="PTHR48090:SF7">
    <property type="entry name" value="RFBJ PROTEIN"/>
    <property type="match status" value="1"/>
</dbReference>
<keyword evidence="1" id="KW-0472">Membrane</keyword>
<feature type="transmembrane region" description="Helical" evidence="1">
    <location>
        <begin position="307"/>
        <end position="328"/>
    </location>
</feature>
<dbReference type="AlphaFoldDB" id="A0A3A4NA78"/>
<dbReference type="Gene3D" id="3.90.550.10">
    <property type="entry name" value="Spore Coat Polysaccharide Biosynthesis Protein SpsA, Chain A"/>
    <property type="match status" value="1"/>
</dbReference>
<dbReference type="EMBL" id="QZKU01000134">
    <property type="protein sequence ID" value="RJP15555.1"/>
    <property type="molecule type" value="Genomic_DNA"/>
</dbReference>
<keyword evidence="1" id="KW-1133">Transmembrane helix</keyword>
<reference evidence="3 4" key="1">
    <citation type="journal article" date="2017" name="ISME J.">
        <title>Energy and carbon metabolisms in a deep terrestrial subsurface fluid microbial community.</title>
        <authorList>
            <person name="Momper L."/>
            <person name="Jungbluth S.P."/>
            <person name="Lee M.D."/>
            <person name="Amend J.P."/>
        </authorList>
    </citation>
    <scope>NUCLEOTIDE SEQUENCE [LARGE SCALE GENOMIC DNA]</scope>
    <source>
        <strain evidence="3">SURF_5</strain>
    </source>
</reference>
<evidence type="ECO:0000313" key="4">
    <source>
        <dbReference type="Proteomes" id="UP000265882"/>
    </source>
</evidence>
<organism evidence="3 4">
    <name type="scientific">Abyssobacteria bacterium (strain SURF_5)</name>
    <dbReference type="NCBI Taxonomy" id="2093360"/>
    <lineage>
        <taxon>Bacteria</taxon>
        <taxon>Pseudomonadati</taxon>
        <taxon>Candidatus Hydrogenedentota</taxon>
        <taxon>Candidatus Abyssobacteria</taxon>
    </lineage>
</organism>
<dbReference type="GO" id="GO:0016740">
    <property type="term" value="F:transferase activity"/>
    <property type="evidence" value="ECO:0007669"/>
    <property type="project" value="UniProtKB-KW"/>
</dbReference>
<dbReference type="Proteomes" id="UP000265882">
    <property type="component" value="Unassembled WGS sequence"/>
</dbReference>
<dbReference type="SUPFAM" id="SSF53448">
    <property type="entry name" value="Nucleotide-diphospho-sugar transferases"/>
    <property type="match status" value="1"/>
</dbReference>
<name>A0A3A4NA78_ABYX5</name>
<evidence type="ECO:0000313" key="3">
    <source>
        <dbReference type="EMBL" id="RJP15555.1"/>
    </source>
</evidence>
<proteinExistence type="predicted"/>
<comment type="caution">
    <text evidence="3">The sequence shown here is derived from an EMBL/GenBank/DDBJ whole genome shotgun (WGS) entry which is preliminary data.</text>
</comment>
<evidence type="ECO:0000259" key="2">
    <source>
        <dbReference type="Pfam" id="PF00535"/>
    </source>
</evidence>
<feature type="domain" description="Glycosyltransferase 2-like" evidence="2">
    <location>
        <begin position="44"/>
        <end position="211"/>
    </location>
</feature>
<dbReference type="Pfam" id="PF00535">
    <property type="entry name" value="Glycos_transf_2"/>
    <property type="match status" value="1"/>
</dbReference>
<feature type="transmembrane region" description="Helical" evidence="1">
    <location>
        <begin position="272"/>
        <end position="295"/>
    </location>
</feature>
<accession>A0A3A4NA78</accession>